<dbReference type="EMBL" id="KI911147">
    <property type="protein sequence ID" value="ETS01932.1"/>
    <property type="molecule type" value="Genomic_DNA"/>
</dbReference>
<dbReference type="HOGENOM" id="CLU_2656234_0_0_1"/>
<proteinExistence type="predicted"/>
<dbReference type="AlphaFoldDB" id="A0A024SCN7"/>
<sequence>MGSLVFCLSMLFSCFGCLCFLYTARWIRFMTGLAMESLYHYGSSPVLHLSRGFLLVTLFYTSLTAPDRHEQEDRAD</sequence>
<name>A0A024SCN7_HYPJR</name>
<gene>
    <name evidence="1" type="ORF">M419DRAFT_119136</name>
</gene>
<reference evidence="2" key="1">
    <citation type="journal article" date="2013" name="Ind. Biotechnol.">
        <title>Comparative genomics analysis of Trichoderma reesei strains.</title>
        <authorList>
            <person name="Koike H."/>
            <person name="Aerts A."/>
            <person name="LaButti K."/>
            <person name="Grigoriev I.V."/>
            <person name="Baker S.E."/>
        </authorList>
    </citation>
    <scope>NUCLEOTIDE SEQUENCE [LARGE SCALE GENOMIC DNA]</scope>
    <source>
        <strain evidence="2">ATCC 56765 / BCRC 32924 / NRRL 11460 / Rut C-30</strain>
    </source>
</reference>
<dbReference type="Proteomes" id="UP000024376">
    <property type="component" value="Unassembled WGS sequence"/>
</dbReference>
<evidence type="ECO:0000313" key="1">
    <source>
        <dbReference type="EMBL" id="ETS01932.1"/>
    </source>
</evidence>
<dbReference type="KEGG" id="trr:M419DRAFT_119136"/>
<accession>A0A024SCN7</accession>
<evidence type="ECO:0000313" key="2">
    <source>
        <dbReference type="Proteomes" id="UP000024376"/>
    </source>
</evidence>
<protein>
    <submittedName>
        <fullName evidence="1">Uncharacterized protein</fullName>
    </submittedName>
</protein>
<organism evidence="1 2">
    <name type="scientific">Hypocrea jecorina (strain ATCC 56765 / BCRC 32924 / NRRL 11460 / Rut C-30)</name>
    <name type="common">Trichoderma reesei</name>
    <dbReference type="NCBI Taxonomy" id="1344414"/>
    <lineage>
        <taxon>Eukaryota</taxon>
        <taxon>Fungi</taxon>
        <taxon>Dikarya</taxon>
        <taxon>Ascomycota</taxon>
        <taxon>Pezizomycotina</taxon>
        <taxon>Sordariomycetes</taxon>
        <taxon>Hypocreomycetidae</taxon>
        <taxon>Hypocreales</taxon>
        <taxon>Hypocreaceae</taxon>
        <taxon>Trichoderma</taxon>
    </lineage>
</organism>